<dbReference type="GO" id="GO:0016787">
    <property type="term" value="F:hydrolase activity"/>
    <property type="evidence" value="ECO:0007669"/>
    <property type="project" value="UniProtKB-KW"/>
</dbReference>
<dbReference type="GO" id="GO:0003723">
    <property type="term" value="F:RNA binding"/>
    <property type="evidence" value="ECO:0007669"/>
    <property type="project" value="InterPro"/>
</dbReference>
<keyword evidence="4" id="KW-1133">Transmembrane helix</keyword>
<dbReference type="InterPro" id="IPR000026">
    <property type="entry name" value="N1-like"/>
</dbReference>
<dbReference type="OrthoDB" id="5326845at2"/>
<proteinExistence type="predicted"/>
<keyword evidence="6" id="KW-1185">Reference proteome</keyword>
<accession>A0A0Q0UKP3</accession>
<dbReference type="Proteomes" id="UP000050488">
    <property type="component" value="Unassembled WGS sequence"/>
</dbReference>
<dbReference type="InterPro" id="IPR016191">
    <property type="entry name" value="Ribonuclease/ribotoxin"/>
</dbReference>
<dbReference type="EMBL" id="LKEV01000002">
    <property type="protein sequence ID" value="KQB86852.1"/>
    <property type="molecule type" value="Genomic_DNA"/>
</dbReference>
<evidence type="ECO:0000256" key="2">
    <source>
        <dbReference type="ARBA" id="ARBA00022801"/>
    </source>
</evidence>
<name>A0A0Q0UKP3_9CORY</name>
<dbReference type="AlphaFoldDB" id="A0A0Q0UKP3"/>
<evidence type="ECO:0000256" key="1">
    <source>
        <dbReference type="ARBA" id="ARBA00022722"/>
    </source>
</evidence>
<feature type="transmembrane region" description="Helical" evidence="4">
    <location>
        <begin position="12"/>
        <end position="30"/>
    </location>
</feature>
<dbReference type="EC" id="3.1.27.3" evidence="5"/>
<dbReference type="SUPFAM" id="SSF53933">
    <property type="entry name" value="Microbial ribonucleases"/>
    <property type="match status" value="1"/>
</dbReference>
<dbReference type="GO" id="GO:0004521">
    <property type="term" value="F:RNA endonuclease activity"/>
    <property type="evidence" value="ECO:0007669"/>
    <property type="project" value="InterPro"/>
</dbReference>
<sequence length="154" mass="16598">MSPQPRTRLRTALASLGGIAVAATAAWFGLDLGDSSSTEASSSSSTSSQSDTSALGDTCPLADLPEEADDLVETIKAGGPFDYPDNDGVRFGNYEGLLPQQDRNYYREYTVETPGLSHRGARRIITGGSQSTDPEVWYYTSDHYESFCEIPDAE</sequence>
<gene>
    <name evidence="5" type="primary">rnaSA3</name>
    <name evidence="5" type="ORF">Clow_01063</name>
</gene>
<keyword evidence="4" id="KW-0472">Membrane</keyword>
<keyword evidence="2 5" id="KW-0378">Hydrolase</keyword>
<dbReference type="STRING" id="1544413.Clow_01063"/>
<protein>
    <submittedName>
        <fullName evidence="5">Guanyl-specific ribonuclease Sa3</fullName>
        <ecNumber evidence="5">3.1.27.3</ecNumber>
    </submittedName>
</protein>
<dbReference type="PATRIC" id="fig|1544413.3.peg.1068"/>
<evidence type="ECO:0000313" key="5">
    <source>
        <dbReference type="EMBL" id="KQB86852.1"/>
    </source>
</evidence>
<evidence type="ECO:0000256" key="4">
    <source>
        <dbReference type="SAM" id="Phobius"/>
    </source>
</evidence>
<reference evidence="5 6" key="1">
    <citation type="submission" date="2015-10" db="EMBL/GenBank/DDBJ databases">
        <title>Corynebacteirum lowii and Corynebacterium oculi species nova, derived from human clinical disease and and emended description of Corynebacterium mastiditis.</title>
        <authorList>
            <person name="Bernard K."/>
            <person name="Pacheco A.L."/>
            <person name="Mcdougall C."/>
            <person name="Burtx T."/>
            <person name="Weibe D."/>
            <person name="Tyler S."/>
            <person name="Olson A.B."/>
            <person name="Cnockaert M."/>
            <person name="Eguchi H."/>
            <person name="Kuwahara T."/>
            <person name="Nakayama-Imaohji H."/>
            <person name="Boudewijins M."/>
            <person name="Van Hoecke F."/>
            <person name="Bernier A.-M."/>
            <person name="Vandamme P."/>
        </authorList>
    </citation>
    <scope>NUCLEOTIDE SEQUENCE [LARGE SCALE GENOMIC DNA]</scope>
    <source>
        <strain evidence="5 6">NML 130206</strain>
    </source>
</reference>
<evidence type="ECO:0000256" key="3">
    <source>
        <dbReference type="SAM" id="MobiDB-lite"/>
    </source>
</evidence>
<dbReference type="Pfam" id="PF00545">
    <property type="entry name" value="Ribonuclease"/>
    <property type="match status" value="1"/>
</dbReference>
<evidence type="ECO:0000313" key="6">
    <source>
        <dbReference type="Proteomes" id="UP000050488"/>
    </source>
</evidence>
<comment type="caution">
    <text evidence="5">The sequence shown here is derived from an EMBL/GenBank/DDBJ whole genome shotgun (WGS) entry which is preliminary data.</text>
</comment>
<keyword evidence="4" id="KW-0812">Transmembrane</keyword>
<feature type="region of interest" description="Disordered" evidence="3">
    <location>
        <begin position="34"/>
        <end position="62"/>
    </location>
</feature>
<organism evidence="5 6">
    <name type="scientific">Corynebacterium lowii</name>
    <dbReference type="NCBI Taxonomy" id="1544413"/>
    <lineage>
        <taxon>Bacteria</taxon>
        <taxon>Bacillati</taxon>
        <taxon>Actinomycetota</taxon>
        <taxon>Actinomycetes</taxon>
        <taxon>Mycobacteriales</taxon>
        <taxon>Corynebacteriaceae</taxon>
        <taxon>Corynebacterium</taxon>
    </lineage>
</organism>
<dbReference type="RefSeq" id="WP_055177240.1">
    <property type="nucleotide sequence ID" value="NZ_JAUSQY010000001.1"/>
</dbReference>
<keyword evidence="1" id="KW-0540">Nuclease</keyword>
<dbReference type="Gene3D" id="3.10.450.30">
    <property type="entry name" value="Microbial ribonucleases"/>
    <property type="match status" value="1"/>
</dbReference>
<feature type="compositionally biased region" description="Low complexity" evidence="3">
    <location>
        <begin position="35"/>
        <end position="53"/>
    </location>
</feature>